<evidence type="ECO:0000313" key="2">
    <source>
        <dbReference type="EMBL" id="KAA8912062.1"/>
    </source>
</evidence>
<dbReference type="EMBL" id="VXIS01000029">
    <property type="protein sequence ID" value="KAA8912062.1"/>
    <property type="molecule type" value="Genomic_DNA"/>
</dbReference>
<proteinExistence type="predicted"/>
<evidence type="ECO:0000313" key="3">
    <source>
        <dbReference type="Proteomes" id="UP000326924"/>
    </source>
</evidence>
<reference evidence="2 3" key="1">
    <citation type="submission" date="2019-09" db="EMBL/GenBank/DDBJ databases">
        <title>Draft genome of the ectomycorrhizal ascomycete Sphaerosporella brunnea.</title>
        <authorList>
            <consortium name="DOE Joint Genome Institute"/>
            <person name="Benucci G.M."/>
            <person name="Marozzi G."/>
            <person name="Antonielli L."/>
            <person name="Sanchez S."/>
            <person name="Marco P."/>
            <person name="Wang X."/>
            <person name="Falini L.B."/>
            <person name="Barry K."/>
            <person name="Haridas S."/>
            <person name="Lipzen A."/>
            <person name="Labutti K."/>
            <person name="Grigoriev I.V."/>
            <person name="Murat C."/>
            <person name="Martin F."/>
            <person name="Albertini E."/>
            <person name="Donnini D."/>
            <person name="Bonito G."/>
        </authorList>
    </citation>
    <scope>NUCLEOTIDE SEQUENCE [LARGE SCALE GENOMIC DNA]</scope>
    <source>
        <strain evidence="2 3">Sb_GMNB300</strain>
    </source>
</reference>
<keyword evidence="1" id="KW-1133">Transmembrane helix</keyword>
<comment type="caution">
    <text evidence="2">The sequence shown here is derived from an EMBL/GenBank/DDBJ whole genome shotgun (WGS) entry which is preliminary data.</text>
</comment>
<evidence type="ECO:0000256" key="1">
    <source>
        <dbReference type="SAM" id="Phobius"/>
    </source>
</evidence>
<feature type="transmembrane region" description="Helical" evidence="1">
    <location>
        <begin position="73"/>
        <end position="91"/>
    </location>
</feature>
<name>A0A5J5F6E1_9PEZI</name>
<sequence>MAAVAVYRRDRKFSDKTAPEEDDGDAALALGTVGNDGDNLSLPAFFGVPRHLDYNANMAAESYFEAPMTKTTAVIWSIMIAAHACILAAVFNHRFLTWTELAEHSGVNLLAWWLCMYKITGPGGPKGYHFVLWMLGSQLAYQFLRMVL</sequence>
<dbReference type="Proteomes" id="UP000326924">
    <property type="component" value="Unassembled WGS sequence"/>
</dbReference>
<organism evidence="2 3">
    <name type="scientific">Sphaerosporella brunnea</name>
    <dbReference type="NCBI Taxonomy" id="1250544"/>
    <lineage>
        <taxon>Eukaryota</taxon>
        <taxon>Fungi</taxon>
        <taxon>Dikarya</taxon>
        <taxon>Ascomycota</taxon>
        <taxon>Pezizomycotina</taxon>
        <taxon>Pezizomycetes</taxon>
        <taxon>Pezizales</taxon>
        <taxon>Pyronemataceae</taxon>
        <taxon>Sphaerosporella</taxon>
    </lineage>
</organism>
<protein>
    <submittedName>
        <fullName evidence="2">Uncharacterized protein</fullName>
    </submittedName>
</protein>
<keyword evidence="3" id="KW-1185">Reference proteome</keyword>
<keyword evidence="1" id="KW-0812">Transmembrane</keyword>
<keyword evidence="1" id="KW-0472">Membrane</keyword>
<accession>A0A5J5F6E1</accession>
<dbReference type="AlphaFoldDB" id="A0A5J5F6E1"/>
<dbReference type="InParanoid" id="A0A5J5F6E1"/>
<gene>
    <name evidence="2" type="ORF">FN846DRAFT_887482</name>
</gene>